<dbReference type="Pfam" id="PF19054">
    <property type="entry name" value="DUF5753"/>
    <property type="match status" value="1"/>
</dbReference>
<dbReference type="Pfam" id="PF13560">
    <property type="entry name" value="HTH_31"/>
    <property type="match status" value="1"/>
</dbReference>
<evidence type="ECO:0000259" key="2">
    <source>
        <dbReference type="PROSITE" id="PS50943"/>
    </source>
</evidence>
<dbReference type="InterPro" id="IPR010982">
    <property type="entry name" value="Lambda_DNA-bd_dom_sf"/>
</dbReference>
<dbReference type="CDD" id="cd00093">
    <property type="entry name" value="HTH_XRE"/>
    <property type="match status" value="1"/>
</dbReference>
<keyword evidence="4" id="KW-1185">Reference proteome</keyword>
<reference evidence="3 4" key="1">
    <citation type="journal article" date="2018" name="Int. J. Syst. Evol. Microbiol.">
        <title>Glycomyces paridis sp. nov., isolated from the medicinal plant Paris polyphylla.</title>
        <authorList>
            <person name="Fang X.M."/>
            <person name="Bai J.L."/>
            <person name="Su J."/>
            <person name="Zhao L.L."/>
            <person name="Liu H.Y."/>
            <person name="Ma B.P."/>
            <person name="Zhang Y.Q."/>
            <person name="Yu L.Y."/>
        </authorList>
    </citation>
    <scope>NUCLEOTIDE SEQUENCE [LARGE SCALE GENOMIC DNA]</scope>
    <source>
        <strain evidence="3 4">CPCC 204357</strain>
    </source>
</reference>
<evidence type="ECO:0000256" key="1">
    <source>
        <dbReference type="SAM" id="MobiDB-lite"/>
    </source>
</evidence>
<comment type="caution">
    <text evidence="3">The sequence shown here is derived from an EMBL/GenBank/DDBJ whole genome shotgun (WGS) entry which is preliminary data.</text>
</comment>
<dbReference type="InterPro" id="IPR043917">
    <property type="entry name" value="DUF5753"/>
</dbReference>
<dbReference type="Gene3D" id="1.10.260.40">
    <property type="entry name" value="lambda repressor-like DNA-binding domains"/>
    <property type="match status" value="1"/>
</dbReference>
<sequence length="347" mass="38502">MPPVVGEHRRPHRASVRKSAAGGASSPSLERSGCQMGTSNDNTDSDLPKKLGGKAMPSSGSPTVRRRRAGRILRELRDESGRTAEDAAAALEVTSSTIYRMELGRVGIKPRDVQALVEVYGVEDADLVEELVRLARDGRKRGWWARYSDTISPPYATYIGLEQDAASLNLYDGLIINGLLQTREYAKATFSMVPEQSQRFMEERIDLRMERQQRLRGDLKIWNVIDEAAVRRVLGGPKVMIDQLQNLLELGSLPNVHLQVLPFEGGAYPGMLSSFTILGFGPLEGVVDAGYRHPDVVYIEGHNGDVYEEGEDVQPFHEIFGYLRSAALDPGRSLEFIEQQAQHLKSL</sequence>
<feature type="region of interest" description="Disordered" evidence="1">
    <location>
        <begin position="1"/>
        <end position="69"/>
    </location>
</feature>
<dbReference type="GO" id="GO:0003677">
    <property type="term" value="F:DNA binding"/>
    <property type="evidence" value="ECO:0007669"/>
    <property type="project" value="InterPro"/>
</dbReference>
<dbReference type="InterPro" id="IPR001387">
    <property type="entry name" value="Cro/C1-type_HTH"/>
</dbReference>
<name>A0A4V4HN37_9ACTN</name>
<dbReference type="EMBL" id="STGX01000018">
    <property type="protein sequence ID" value="THV24456.1"/>
    <property type="molecule type" value="Genomic_DNA"/>
</dbReference>
<accession>A0A4V4HN37</accession>
<dbReference type="SUPFAM" id="SSF47413">
    <property type="entry name" value="lambda repressor-like DNA-binding domains"/>
    <property type="match status" value="1"/>
</dbReference>
<feature type="domain" description="HTH cro/C1-type" evidence="2">
    <location>
        <begin position="73"/>
        <end position="127"/>
    </location>
</feature>
<dbReference type="SMART" id="SM00530">
    <property type="entry name" value="HTH_XRE"/>
    <property type="match status" value="1"/>
</dbReference>
<feature type="compositionally biased region" description="Polar residues" evidence="1">
    <location>
        <begin position="25"/>
        <end position="42"/>
    </location>
</feature>
<protein>
    <submittedName>
        <fullName evidence="3">Helix-turn-helix domain-containing protein</fullName>
    </submittedName>
</protein>
<evidence type="ECO:0000313" key="3">
    <source>
        <dbReference type="EMBL" id="THV24456.1"/>
    </source>
</evidence>
<dbReference type="PROSITE" id="PS50943">
    <property type="entry name" value="HTH_CROC1"/>
    <property type="match status" value="1"/>
</dbReference>
<dbReference type="AlphaFoldDB" id="A0A4V4HN37"/>
<organism evidence="3 4">
    <name type="scientific">Glycomyces paridis</name>
    <dbReference type="NCBI Taxonomy" id="2126555"/>
    <lineage>
        <taxon>Bacteria</taxon>
        <taxon>Bacillati</taxon>
        <taxon>Actinomycetota</taxon>
        <taxon>Actinomycetes</taxon>
        <taxon>Glycomycetales</taxon>
        <taxon>Glycomycetaceae</taxon>
        <taxon>Glycomyces</taxon>
    </lineage>
</organism>
<proteinExistence type="predicted"/>
<dbReference type="Proteomes" id="UP000305792">
    <property type="component" value="Unassembled WGS sequence"/>
</dbReference>
<evidence type="ECO:0000313" key="4">
    <source>
        <dbReference type="Proteomes" id="UP000305792"/>
    </source>
</evidence>
<gene>
    <name evidence="3" type="ORF">E9998_20790</name>
</gene>